<accession>A0A9P5SCY8</accession>
<reference evidence="2" key="1">
    <citation type="journal article" date="2020" name="Fungal Divers.">
        <title>Resolving the Mortierellaceae phylogeny through synthesis of multi-gene phylogenetics and phylogenomics.</title>
        <authorList>
            <person name="Vandepol N."/>
            <person name="Liber J."/>
            <person name="Desiro A."/>
            <person name="Na H."/>
            <person name="Kennedy M."/>
            <person name="Barry K."/>
            <person name="Grigoriev I.V."/>
            <person name="Miller A.N."/>
            <person name="O'Donnell K."/>
            <person name="Stajich J.E."/>
            <person name="Bonito G."/>
        </authorList>
    </citation>
    <scope>NUCLEOTIDE SEQUENCE</scope>
    <source>
        <strain evidence="2">NVP1</strain>
    </source>
</reference>
<protein>
    <submittedName>
        <fullName evidence="2">Uncharacterized protein</fullName>
    </submittedName>
</protein>
<dbReference type="AlphaFoldDB" id="A0A9P5SCY8"/>
<evidence type="ECO:0000313" key="2">
    <source>
        <dbReference type="EMBL" id="KAF9323599.1"/>
    </source>
</evidence>
<feature type="compositionally biased region" description="Low complexity" evidence="1">
    <location>
        <begin position="42"/>
        <end position="54"/>
    </location>
</feature>
<evidence type="ECO:0000256" key="1">
    <source>
        <dbReference type="SAM" id="MobiDB-lite"/>
    </source>
</evidence>
<dbReference type="EMBL" id="JAAAUY010001252">
    <property type="protein sequence ID" value="KAF9323599.1"/>
    <property type="molecule type" value="Genomic_DNA"/>
</dbReference>
<comment type="caution">
    <text evidence="2">The sequence shown here is derived from an EMBL/GenBank/DDBJ whole genome shotgun (WGS) entry which is preliminary data.</text>
</comment>
<name>A0A9P5SCY8_9FUNG</name>
<dbReference type="Proteomes" id="UP000696485">
    <property type="component" value="Unassembled WGS sequence"/>
</dbReference>
<evidence type="ECO:0000313" key="3">
    <source>
        <dbReference type="Proteomes" id="UP000696485"/>
    </source>
</evidence>
<feature type="region of interest" description="Disordered" evidence="1">
    <location>
        <begin position="42"/>
        <end position="69"/>
    </location>
</feature>
<gene>
    <name evidence="2" type="ORF">BG006_001312</name>
</gene>
<proteinExistence type="predicted"/>
<sequence>MPKTLALLPEIIFHIGDHIRERDLLSCLFVSHAMACTVVSSAASSSPSTTRTNQPSPPSPSSTSIATPAPPVPVRLPDPFHKLHGCTHLSHLSIDINLIYLSIYDNDSANMPRALLRGLNPELSHSTAEEPPKHVFSTGSFWRVVGSCPQLVRVELFMVMIQAHVLMSFLHACANVKHLTMFHTTITIEGAMPEIERDMPTFARLEGLIWTPVFGQFEEVAGHDGTCAGDQVAGLGKGKVATGEWPTGPEDPSCPGDKENAAPE</sequence>
<keyword evidence="3" id="KW-1185">Reference proteome</keyword>
<organism evidence="2 3">
    <name type="scientific">Podila minutissima</name>
    <dbReference type="NCBI Taxonomy" id="64525"/>
    <lineage>
        <taxon>Eukaryota</taxon>
        <taxon>Fungi</taxon>
        <taxon>Fungi incertae sedis</taxon>
        <taxon>Mucoromycota</taxon>
        <taxon>Mortierellomycotina</taxon>
        <taxon>Mortierellomycetes</taxon>
        <taxon>Mortierellales</taxon>
        <taxon>Mortierellaceae</taxon>
        <taxon>Podila</taxon>
    </lineage>
</organism>
<feature type="region of interest" description="Disordered" evidence="1">
    <location>
        <begin position="238"/>
        <end position="264"/>
    </location>
</feature>